<protein>
    <submittedName>
        <fullName evidence="1">Uncharacterized protein</fullName>
    </submittedName>
</protein>
<proteinExistence type="predicted"/>
<dbReference type="EMBL" id="JBCNJP010017245">
    <property type="protein sequence ID" value="KAK9048018.1"/>
    <property type="molecule type" value="Genomic_DNA"/>
</dbReference>
<dbReference type="Proteomes" id="UP001408789">
    <property type="component" value="Unassembled WGS sequence"/>
</dbReference>
<keyword evidence="2" id="KW-1185">Reference proteome</keyword>
<evidence type="ECO:0000313" key="1">
    <source>
        <dbReference type="EMBL" id="KAK9048018.1"/>
    </source>
</evidence>
<comment type="caution">
    <text evidence="1">The sequence shown here is derived from an EMBL/GenBank/DDBJ whole genome shotgun (WGS) entry which is preliminary data.</text>
</comment>
<sequence>LKLDGDEPKLHRTRQQSEIQASNCFINAREQLCKHVVEEMYQQELAIKGDVDVHSIFATSLPTSHPSFAPLRVWGLAMSTLGFC</sequence>
<accession>A0AAP0C442</accession>
<dbReference type="AlphaFoldDB" id="A0AAP0C442"/>
<gene>
    <name evidence="1" type="ORF">SSX86_033020</name>
</gene>
<name>A0AAP0C442_9ASTR</name>
<feature type="non-terminal residue" evidence="1">
    <location>
        <position position="1"/>
    </location>
</feature>
<reference evidence="1 2" key="1">
    <citation type="submission" date="2024-04" db="EMBL/GenBank/DDBJ databases">
        <title>The reference genome of an endangered Asteraceae, Deinandra increscens subsp. villosa, native to the Central Coast of California.</title>
        <authorList>
            <person name="Guilliams M."/>
            <person name="Hasenstab-Lehman K."/>
            <person name="Meyer R."/>
            <person name="Mcevoy S."/>
        </authorList>
    </citation>
    <scope>NUCLEOTIDE SEQUENCE [LARGE SCALE GENOMIC DNA]</scope>
    <source>
        <tissue evidence="1">Leaf</tissue>
    </source>
</reference>
<evidence type="ECO:0000313" key="2">
    <source>
        <dbReference type="Proteomes" id="UP001408789"/>
    </source>
</evidence>
<organism evidence="1 2">
    <name type="scientific">Deinandra increscens subsp. villosa</name>
    <dbReference type="NCBI Taxonomy" id="3103831"/>
    <lineage>
        <taxon>Eukaryota</taxon>
        <taxon>Viridiplantae</taxon>
        <taxon>Streptophyta</taxon>
        <taxon>Embryophyta</taxon>
        <taxon>Tracheophyta</taxon>
        <taxon>Spermatophyta</taxon>
        <taxon>Magnoliopsida</taxon>
        <taxon>eudicotyledons</taxon>
        <taxon>Gunneridae</taxon>
        <taxon>Pentapetalae</taxon>
        <taxon>asterids</taxon>
        <taxon>campanulids</taxon>
        <taxon>Asterales</taxon>
        <taxon>Asteraceae</taxon>
        <taxon>Asteroideae</taxon>
        <taxon>Heliantheae alliance</taxon>
        <taxon>Madieae</taxon>
        <taxon>Madiinae</taxon>
        <taxon>Deinandra</taxon>
    </lineage>
</organism>